<evidence type="ECO:0000313" key="2">
    <source>
        <dbReference type="Proteomes" id="UP000247781"/>
    </source>
</evidence>
<gene>
    <name evidence="1" type="ORF">C8E89_10914</name>
</gene>
<reference evidence="2" key="1">
    <citation type="submission" date="2018-05" db="EMBL/GenBank/DDBJ databases">
        <authorList>
            <person name="Deangelis K."/>
            <person name="Huntemann M."/>
            <person name="Clum A."/>
            <person name="Pillay M."/>
            <person name="Palaniappan K."/>
            <person name="Varghese N."/>
            <person name="Mikhailova N."/>
            <person name="Stamatis D."/>
            <person name="Reddy T."/>
            <person name="Daum C."/>
            <person name="Shapiro N."/>
            <person name="Ivanova N."/>
            <person name="Kyrpides N."/>
            <person name="Woyke T."/>
        </authorList>
    </citation>
    <scope>NUCLEOTIDE SEQUENCE [LARGE SCALE GENOMIC DNA]</scope>
    <source>
        <strain evidence="2">GAS496</strain>
    </source>
</reference>
<accession>A0A318HFT1</accession>
<comment type="caution">
    <text evidence="1">The sequence shown here is derived from an EMBL/GenBank/DDBJ whole genome shotgun (WGS) entry which is preliminary data.</text>
</comment>
<proteinExistence type="predicted"/>
<protein>
    <submittedName>
        <fullName evidence="1">Uncharacterized protein</fullName>
    </submittedName>
</protein>
<dbReference type="EMBL" id="QJJU01000009">
    <property type="protein sequence ID" value="PXX07999.1"/>
    <property type="molecule type" value="Genomic_DNA"/>
</dbReference>
<dbReference type="Proteomes" id="UP000247781">
    <property type="component" value="Unassembled WGS sequence"/>
</dbReference>
<keyword evidence="2" id="KW-1185">Reference proteome</keyword>
<organism evidence="1 2">
    <name type="scientific">Mycolicibacterium moriokaense</name>
    <dbReference type="NCBI Taxonomy" id="39691"/>
    <lineage>
        <taxon>Bacteria</taxon>
        <taxon>Bacillati</taxon>
        <taxon>Actinomycetota</taxon>
        <taxon>Actinomycetes</taxon>
        <taxon>Mycobacteriales</taxon>
        <taxon>Mycobacteriaceae</taxon>
        <taxon>Mycolicibacterium</taxon>
    </lineage>
</organism>
<evidence type="ECO:0000313" key="1">
    <source>
        <dbReference type="EMBL" id="PXX07999.1"/>
    </source>
</evidence>
<reference evidence="1 2" key="2">
    <citation type="submission" date="2018-06" db="EMBL/GenBank/DDBJ databases">
        <title>Sequencing of bacterial isolates from soil warming experiment in Harvard Forest, Massachusetts, USA.</title>
        <authorList>
            <person name="Deangelis K.PhD."/>
        </authorList>
    </citation>
    <scope>NUCLEOTIDE SEQUENCE [LARGE SCALE GENOMIC DNA]</scope>
    <source>
        <strain evidence="1 2">GAS496</strain>
    </source>
</reference>
<dbReference type="AlphaFoldDB" id="A0A318HFT1"/>
<name>A0A318HFT1_9MYCO</name>
<sequence length="167" mass="18787">MRRYGSRMPSFFSRFVRIGRLPEPLRAQFEPEGIVHVAERIHVTQRFSGSAPGVHSSLSVNRQIGLAIFTRERLYALLPTVPRLKGPAIDRRWDDPKDGPARVEISDSGAQMDIDIAHVDPRFRGHLSLHFKTSLPDDVLAALPSRSLAFGVPPDYVFHLLGVRVRT</sequence>